<keyword evidence="1" id="KW-0472">Membrane</keyword>
<dbReference type="Proteomes" id="UP000580250">
    <property type="component" value="Unassembled WGS sequence"/>
</dbReference>
<protein>
    <submittedName>
        <fullName evidence="2">Uncharacterized protein</fullName>
    </submittedName>
</protein>
<keyword evidence="1" id="KW-0812">Transmembrane</keyword>
<dbReference type="AlphaFoldDB" id="A0A6V7WK90"/>
<evidence type="ECO:0000256" key="1">
    <source>
        <dbReference type="SAM" id="Phobius"/>
    </source>
</evidence>
<reference evidence="2 3" key="1">
    <citation type="submission" date="2020-08" db="EMBL/GenBank/DDBJ databases">
        <authorList>
            <person name="Koutsovoulos G."/>
            <person name="Danchin GJ E."/>
        </authorList>
    </citation>
    <scope>NUCLEOTIDE SEQUENCE [LARGE SCALE GENOMIC DNA]</scope>
</reference>
<feature type="transmembrane region" description="Helical" evidence="1">
    <location>
        <begin position="76"/>
        <end position="95"/>
    </location>
</feature>
<sequence>MGLPSSSTIFLDINFNFNLLSHTLLFLSSNFDSSFFSTFSLFLFISLFSFFFSAAITRATNFLNIIFFKSSCFTKFDNSISSSVFVTFFCIHHFLIFQQNYFRRIILFFAAFLNVHYLLIKEY</sequence>
<comment type="caution">
    <text evidence="2">The sequence shown here is derived from an EMBL/GenBank/DDBJ whole genome shotgun (WGS) entry which is preliminary data.</text>
</comment>
<accession>A0A6V7WK90</accession>
<gene>
    <name evidence="2" type="ORF">MENT_LOCUS40002</name>
</gene>
<keyword evidence="1" id="KW-1133">Transmembrane helix</keyword>
<organism evidence="2 3">
    <name type="scientific">Meloidogyne enterolobii</name>
    <name type="common">Root-knot nematode worm</name>
    <name type="synonym">Meloidogyne mayaguensis</name>
    <dbReference type="NCBI Taxonomy" id="390850"/>
    <lineage>
        <taxon>Eukaryota</taxon>
        <taxon>Metazoa</taxon>
        <taxon>Ecdysozoa</taxon>
        <taxon>Nematoda</taxon>
        <taxon>Chromadorea</taxon>
        <taxon>Rhabditida</taxon>
        <taxon>Tylenchina</taxon>
        <taxon>Tylenchomorpha</taxon>
        <taxon>Tylenchoidea</taxon>
        <taxon>Meloidogynidae</taxon>
        <taxon>Meloidogyninae</taxon>
        <taxon>Meloidogyne</taxon>
    </lineage>
</organism>
<feature type="transmembrane region" description="Helical" evidence="1">
    <location>
        <begin position="35"/>
        <end position="56"/>
    </location>
</feature>
<dbReference type="EMBL" id="CAJEWN010000637">
    <property type="protein sequence ID" value="CAD2187417.1"/>
    <property type="molecule type" value="Genomic_DNA"/>
</dbReference>
<proteinExistence type="predicted"/>
<evidence type="ECO:0000313" key="3">
    <source>
        <dbReference type="Proteomes" id="UP000580250"/>
    </source>
</evidence>
<name>A0A6V7WK90_MELEN</name>
<feature type="transmembrane region" description="Helical" evidence="1">
    <location>
        <begin position="101"/>
        <end position="120"/>
    </location>
</feature>
<evidence type="ECO:0000313" key="2">
    <source>
        <dbReference type="EMBL" id="CAD2187417.1"/>
    </source>
</evidence>